<proteinExistence type="predicted"/>
<dbReference type="InterPro" id="IPR013783">
    <property type="entry name" value="Ig-like_fold"/>
</dbReference>
<feature type="chain" id="PRO_5045824261" description="Peptidase M36" evidence="1">
    <location>
        <begin position="20"/>
        <end position="1157"/>
    </location>
</feature>
<dbReference type="InterPro" id="IPR050728">
    <property type="entry name" value="Zinc_Metalloprotease_M4"/>
</dbReference>
<dbReference type="PANTHER" id="PTHR33794">
    <property type="entry name" value="BACILLOLYSIN"/>
    <property type="match status" value="1"/>
</dbReference>
<organism evidence="2 3">
    <name type="scientific">Kangiella japonica</name>
    <dbReference type="NCBI Taxonomy" id="647384"/>
    <lineage>
        <taxon>Bacteria</taxon>
        <taxon>Pseudomonadati</taxon>
        <taxon>Pseudomonadota</taxon>
        <taxon>Gammaproteobacteria</taxon>
        <taxon>Kangiellales</taxon>
        <taxon>Kangiellaceae</taxon>
        <taxon>Kangiella</taxon>
    </lineage>
</organism>
<dbReference type="Proteomes" id="UP001501221">
    <property type="component" value="Unassembled WGS sequence"/>
</dbReference>
<keyword evidence="1" id="KW-0732">Signal</keyword>
<dbReference type="InterPro" id="IPR027268">
    <property type="entry name" value="Peptidase_M4/M1_CTD_sf"/>
</dbReference>
<evidence type="ECO:0000313" key="3">
    <source>
        <dbReference type="Proteomes" id="UP001501221"/>
    </source>
</evidence>
<evidence type="ECO:0008006" key="4">
    <source>
        <dbReference type="Google" id="ProtNLM"/>
    </source>
</evidence>
<comment type="caution">
    <text evidence="2">The sequence shown here is derived from an EMBL/GenBank/DDBJ whole genome shotgun (WGS) entry which is preliminary data.</text>
</comment>
<dbReference type="Gene3D" id="2.60.40.10">
    <property type="entry name" value="Immunoglobulins"/>
    <property type="match status" value="1"/>
</dbReference>
<keyword evidence="3" id="KW-1185">Reference proteome</keyword>
<reference evidence="3" key="1">
    <citation type="journal article" date="2019" name="Int. J. Syst. Evol. Microbiol.">
        <title>The Global Catalogue of Microorganisms (GCM) 10K type strain sequencing project: providing services to taxonomists for standard genome sequencing and annotation.</title>
        <authorList>
            <consortium name="The Broad Institute Genomics Platform"/>
            <consortium name="The Broad Institute Genome Sequencing Center for Infectious Disease"/>
            <person name="Wu L."/>
            <person name="Ma J."/>
        </authorList>
    </citation>
    <scope>NUCLEOTIDE SEQUENCE [LARGE SCALE GENOMIC DNA]</scope>
    <source>
        <strain evidence="3">JCM 16211</strain>
    </source>
</reference>
<dbReference type="SUPFAM" id="SSF55486">
    <property type="entry name" value="Metalloproteases ('zincins'), catalytic domain"/>
    <property type="match status" value="1"/>
</dbReference>
<gene>
    <name evidence="2" type="ORF">GCM10009123_09580</name>
</gene>
<evidence type="ECO:0000313" key="2">
    <source>
        <dbReference type="EMBL" id="GAA0204358.1"/>
    </source>
</evidence>
<dbReference type="RefSeq" id="WP_343987356.1">
    <property type="nucleotide sequence ID" value="NZ_BAAAFM010000003.1"/>
</dbReference>
<protein>
    <recommendedName>
        <fullName evidence="4">Peptidase M36</fullName>
    </recommendedName>
</protein>
<feature type="signal peptide" evidence="1">
    <location>
        <begin position="1"/>
        <end position="19"/>
    </location>
</feature>
<dbReference type="InterPro" id="IPR001842">
    <property type="entry name" value="Peptidase_M36"/>
</dbReference>
<evidence type="ECO:0000256" key="1">
    <source>
        <dbReference type="SAM" id="SignalP"/>
    </source>
</evidence>
<sequence>MKKLNLLTAAIALAIPAVAASNAATINKNPEHVASMTAKQLTAIDKLDANASLNNISDALQLEAIANIKQTYPNATVRQNQSTGIIEAMYGIGIPTNGATAEEAAFNFVSANPNLFKGLDISQLRFNPYRSKPALGGNLVRLDQAINGVKVLHGGIGLVIDSNNRVKAVMADYAPYIDVDMTSVLDGTSAVAAAELDLAKNQKHIPAEMLEVLQPGFDALSKSLGVFATPHPEQIIVKSGGEHKLAWQFYYYSTNPFGVFKYVIDAQTSEVLSRKDQVRTIVPVTDESPLPQTADYFPTFPPITAGLKNECKIEDANGNEIEEPVGMDRIGLRKFNDTNRVTGVEGLLTGKHALIENLLPTKAAFAQAATGTYHFRDNVPGVESRPNEKEHITPTPSSHLDGVSQFIHITNLMEYLDYMHKEGDAVHSRGVGEGSFPNEYPNESVPLVGLVHMPNIFVALEEDPVEVVSSMPPSELPRYLLGMDNAFAVPLSQEINGEEVVVNPTAYGHGNLLNNLALDFSVPIHEGTHATITPIAGFEGNPEGGALNEGQADLWAYTIGETPDLGTYPINSCDLLRAVSENGGNPDSYQYIRSGQSQIRYSQLGTRGNEFEEHRDGEIYAGAMWDLRELMTTMYPSQDFKRPDPVTGEATQDISQGKEAWERVFLGSMYVLGLTAPDTFVKARDAVLIADSVLYPTDPLSLDAPGRHHALIERVFAAREIGSNAEAPVGGRQTISTAVSEFTAQQDAPATPQNVVAQITSEDEILVSWDEVSGAIAYQVLKRKGQSPARLFSGVPDREYYDGDTEFSGYTHVEFVMGDTQYSDTGQGYGRGASLEIDALDYQYVVRAIMPNDSGQVGFSKLSGTATTGLKAYNFSDMVDTRISNVSYDGGIFAFNQVLINNANETIYGPISFDIVNVSNSSVTVVNADNGGSGTQNDPARFDYSGALNSRETSAARYIKFDNPNAQMFSFDAVVTGYRNHASSPASGEQDPKDTSGTANKEVIYHALEERSGVILASSTDQTLVDGVDYVDVKFTALPSALGVVATLSADVDAVAYPDLDFLLLDSEGNEMSSSGNLGSNEQVSGATQPGKEYTLRVNGYANGPTTYTIVIDQLVTDPADATQTGGSSGSTGLQKETIRFSVNPMTNTISPLAILN</sequence>
<dbReference type="Gene3D" id="1.10.390.10">
    <property type="entry name" value="Neutral Protease Domain 2"/>
    <property type="match status" value="1"/>
</dbReference>
<dbReference type="Gene3D" id="2.60.120.380">
    <property type="match status" value="1"/>
</dbReference>
<dbReference type="EMBL" id="BAAAFM010000003">
    <property type="protein sequence ID" value="GAA0204358.1"/>
    <property type="molecule type" value="Genomic_DNA"/>
</dbReference>
<name>A0ABP3CHH6_9GAMM</name>
<dbReference type="PANTHER" id="PTHR33794:SF1">
    <property type="entry name" value="BACILLOLYSIN"/>
    <property type="match status" value="1"/>
</dbReference>
<dbReference type="Pfam" id="PF02128">
    <property type="entry name" value="Peptidase_M36"/>
    <property type="match status" value="1"/>
</dbReference>
<accession>A0ABP3CHH6</accession>